<accession>E4XX40</accession>
<name>E4XX40_OIKDI</name>
<evidence type="ECO:0000313" key="3">
    <source>
        <dbReference type="EMBL" id="CBY40175.1"/>
    </source>
</evidence>
<organism evidence="2">
    <name type="scientific">Oikopleura dioica</name>
    <name type="common">Tunicate</name>
    <dbReference type="NCBI Taxonomy" id="34765"/>
    <lineage>
        <taxon>Eukaryota</taxon>
        <taxon>Metazoa</taxon>
        <taxon>Chordata</taxon>
        <taxon>Tunicata</taxon>
        <taxon>Appendicularia</taxon>
        <taxon>Copelata</taxon>
        <taxon>Oikopleuridae</taxon>
        <taxon>Oikopleura</taxon>
    </lineage>
</organism>
<dbReference type="Pfam" id="PF20662">
    <property type="entry name" value="COG4_C"/>
    <property type="match status" value="1"/>
</dbReference>
<dbReference type="PANTHER" id="PTHR24016:SF0">
    <property type="entry name" value="CONSERVED OLIGOMERIC GOLGI COMPLEX SUBUNIT 4"/>
    <property type="match status" value="1"/>
</dbReference>
<protein>
    <recommendedName>
        <fullName evidence="1">Conserved oligomeric Golgi complex subunit 4 C-terminal domain-containing protein</fullName>
    </recommendedName>
</protein>
<dbReference type="EMBL" id="FN655807">
    <property type="protein sequence ID" value="CBY40175.1"/>
    <property type="molecule type" value="Genomic_DNA"/>
</dbReference>
<gene>
    <name evidence="2" type="ORF">GSOID_T00007219001</name>
    <name evidence="3" type="ORF">GSOID_T00022152001</name>
</gene>
<evidence type="ECO:0000313" key="4">
    <source>
        <dbReference type="Proteomes" id="UP000001307"/>
    </source>
</evidence>
<dbReference type="Gene3D" id="1.20.58.1970">
    <property type="match status" value="1"/>
</dbReference>
<dbReference type="OrthoDB" id="47059at2759"/>
<evidence type="ECO:0000313" key="2">
    <source>
        <dbReference type="EMBL" id="CBY14234.1"/>
    </source>
</evidence>
<keyword evidence="4" id="KW-1185">Reference proteome</keyword>
<feature type="domain" description="Conserved oligomeric Golgi complex subunit 4 C-terminal" evidence="1">
    <location>
        <begin position="34"/>
        <end position="252"/>
    </location>
</feature>
<dbReference type="PANTHER" id="PTHR24016">
    <property type="entry name" value="CONSERVED OLIGOMERIC GOLGI COMPLEX SUBUNIT 4"/>
    <property type="match status" value="1"/>
</dbReference>
<dbReference type="Proteomes" id="UP000001307">
    <property type="component" value="Unassembled WGS sequence"/>
</dbReference>
<sequence length="271" mass="30367">MGITAFSGTLTGAMGGTGKVVSAGDAAEEQRQLFLTSLSNAEIAVGYIGELASMEIVRRLGRKLTAGETENMNSCVEDLKDIAKKFEQLVENGIKELNNSALKHEVKPLIDEFRDIPHDIDDNEFAEAEANEPWVQNVLIHLHTVLEGFKTRMSAESFDHLVSYLTNTVANTLERAVLKSRFTRLGGLQFDRELRALVNFLTSVTSSTIRDRFAKLHQINTVLNLEHPQEVLEYYGSSSSGVTWRLTPSEVREVLGRRNDFKTDEIRRLKL</sequence>
<dbReference type="EMBL" id="FN653265">
    <property type="protein sequence ID" value="CBY14234.1"/>
    <property type="molecule type" value="Genomic_DNA"/>
</dbReference>
<dbReference type="InParanoid" id="E4XX40"/>
<reference evidence="2" key="1">
    <citation type="journal article" date="2010" name="Science">
        <title>Plasticity of animal genome architecture unmasked by rapid evolution of a pelagic tunicate.</title>
        <authorList>
            <person name="Denoeud F."/>
            <person name="Henriet S."/>
            <person name="Mungpakdee S."/>
            <person name="Aury J.M."/>
            <person name="Da Silva C."/>
            <person name="Brinkmann H."/>
            <person name="Mikhaleva J."/>
            <person name="Olsen L.C."/>
            <person name="Jubin C."/>
            <person name="Canestro C."/>
            <person name="Bouquet J.M."/>
            <person name="Danks G."/>
            <person name="Poulain J."/>
            <person name="Campsteijn C."/>
            <person name="Adamski M."/>
            <person name="Cross I."/>
            <person name="Yadetie F."/>
            <person name="Muffato M."/>
            <person name="Louis A."/>
            <person name="Butcher S."/>
            <person name="Tsagkogeorga G."/>
            <person name="Konrad A."/>
            <person name="Singh S."/>
            <person name="Jensen M.F."/>
            <person name="Cong E.H."/>
            <person name="Eikeseth-Otteraa H."/>
            <person name="Noel B."/>
            <person name="Anthouard V."/>
            <person name="Porcel B.M."/>
            <person name="Kachouri-Lafond R."/>
            <person name="Nishino A."/>
            <person name="Ugolini M."/>
            <person name="Chourrout P."/>
            <person name="Nishida H."/>
            <person name="Aasland R."/>
            <person name="Huzurbazar S."/>
            <person name="Westhof E."/>
            <person name="Delsuc F."/>
            <person name="Lehrach H."/>
            <person name="Reinhardt R."/>
            <person name="Weissenbach J."/>
            <person name="Roy S.W."/>
            <person name="Artiguenave F."/>
            <person name="Postlethwait J.H."/>
            <person name="Manak J.R."/>
            <person name="Thompson E.M."/>
            <person name="Jaillon O."/>
            <person name="Du Pasquier L."/>
            <person name="Boudinot P."/>
            <person name="Liberles D.A."/>
            <person name="Volff J.N."/>
            <person name="Philippe H."/>
            <person name="Lenhard B."/>
            <person name="Roest Crollius H."/>
            <person name="Wincker P."/>
            <person name="Chourrout D."/>
        </authorList>
    </citation>
    <scope>NUCLEOTIDE SEQUENCE [LARGE SCALE GENOMIC DNA]</scope>
</reference>
<dbReference type="Proteomes" id="UP000011014">
    <property type="component" value="Unassembled WGS sequence"/>
</dbReference>
<dbReference type="AlphaFoldDB" id="E4XX40"/>
<dbReference type="Gene3D" id="1.10.287.1060">
    <property type="entry name" value="ESAT-6-like"/>
    <property type="match status" value="1"/>
</dbReference>
<dbReference type="InterPro" id="IPR048682">
    <property type="entry name" value="COG4"/>
</dbReference>
<dbReference type="InterPro" id="IPR048684">
    <property type="entry name" value="COG4_C"/>
</dbReference>
<evidence type="ECO:0000259" key="1">
    <source>
        <dbReference type="Pfam" id="PF20662"/>
    </source>
</evidence>
<proteinExistence type="predicted"/>